<evidence type="ECO:0000313" key="2">
    <source>
        <dbReference type="Proteomes" id="UP001589607"/>
    </source>
</evidence>
<name>A0ABV5GRT4_9FLAO</name>
<reference evidence="1 2" key="1">
    <citation type="submission" date="2024-09" db="EMBL/GenBank/DDBJ databases">
        <authorList>
            <person name="Sun Q."/>
            <person name="Mori K."/>
        </authorList>
    </citation>
    <scope>NUCLEOTIDE SEQUENCE [LARGE SCALE GENOMIC DNA]</scope>
    <source>
        <strain evidence="1 2">CECT 7955</strain>
    </source>
</reference>
<sequence>MITQENLYKTLVAAKAFLSEDWKSKNQAFLQDEILSFFTKQLFIQLNSTSNEPRLPYFEEEIIQDYSDALNQFKNVFTNENVLVEPKIVSQLLEKISFKELLLLMGQRITSASVQDQQAIPPLRKIVLASCFQPLNKETTVVVKAWEKHVGRYPESIFETLKGNQKEKEITISKQIDYIIENQTWWNVFFHYKHGLVYEIRIANGQGMRWTSNGKQFIGFLEQFLNE</sequence>
<dbReference type="RefSeq" id="WP_236456166.1">
    <property type="nucleotide sequence ID" value="NZ_CBCSGE010000003.1"/>
</dbReference>
<comment type="caution">
    <text evidence="1">The sequence shown here is derived from an EMBL/GenBank/DDBJ whole genome shotgun (WGS) entry which is preliminary data.</text>
</comment>
<organism evidence="1 2">
    <name type="scientific">Flavobacterium jumunjinense</name>
    <dbReference type="NCBI Taxonomy" id="998845"/>
    <lineage>
        <taxon>Bacteria</taxon>
        <taxon>Pseudomonadati</taxon>
        <taxon>Bacteroidota</taxon>
        <taxon>Flavobacteriia</taxon>
        <taxon>Flavobacteriales</taxon>
        <taxon>Flavobacteriaceae</taxon>
        <taxon>Flavobacterium</taxon>
    </lineage>
</organism>
<dbReference type="PANTHER" id="PTHR34204:SF3">
    <property type="entry name" value="ASCH DOMAIN-CONTAINING PROTEIN"/>
    <property type="match status" value="1"/>
</dbReference>
<proteinExistence type="predicted"/>
<dbReference type="EMBL" id="JBHMEY010000067">
    <property type="protein sequence ID" value="MFB9098093.1"/>
    <property type="molecule type" value="Genomic_DNA"/>
</dbReference>
<accession>A0ABV5GRT4</accession>
<dbReference type="PANTHER" id="PTHR34204">
    <property type="entry name" value="RNA-BINDING ASCH DOMAIN PROTEIN"/>
    <property type="match status" value="1"/>
</dbReference>
<protein>
    <submittedName>
        <fullName evidence="1">Uncharacterized protein</fullName>
    </submittedName>
</protein>
<keyword evidence="2" id="KW-1185">Reference proteome</keyword>
<dbReference type="Proteomes" id="UP001589607">
    <property type="component" value="Unassembled WGS sequence"/>
</dbReference>
<gene>
    <name evidence="1" type="ORF">ACFFVF_16365</name>
</gene>
<evidence type="ECO:0000313" key="1">
    <source>
        <dbReference type="EMBL" id="MFB9098093.1"/>
    </source>
</evidence>